<evidence type="ECO:0000313" key="3">
    <source>
        <dbReference type="Proteomes" id="UP001189429"/>
    </source>
</evidence>
<feature type="region of interest" description="Disordered" evidence="1">
    <location>
        <begin position="1"/>
        <end position="22"/>
    </location>
</feature>
<dbReference type="Proteomes" id="UP001189429">
    <property type="component" value="Unassembled WGS sequence"/>
</dbReference>
<protein>
    <submittedName>
        <fullName evidence="2">Uncharacterized protein</fullName>
    </submittedName>
</protein>
<keyword evidence="3" id="KW-1185">Reference proteome</keyword>
<dbReference type="EMBL" id="CAUYUJ010000292">
    <property type="protein sequence ID" value="CAK0789728.1"/>
    <property type="molecule type" value="Genomic_DNA"/>
</dbReference>
<organism evidence="2 3">
    <name type="scientific">Prorocentrum cordatum</name>
    <dbReference type="NCBI Taxonomy" id="2364126"/>
    <lineage>
        <taxon>Eukaryota</taxon>
        <taxon>Sar</taxon>
        <taxon>Alveolata</taxon>
        <taxon>Dinophyceae</taxon>
        <taxon>Prorocentrales</taxon>
        <taxon>Prorocentraceae</taxon>
        <taxon>Prorocentrum</taxon>
    </lineage>
</organism>
<accession>A0ABN9PHP0</accession>
<feature type="compositionally biased region" description="Basic and acidic residues" evidence="1">
    <location>
        <begin position="12"/>
        <end position="22"/>
    </location>
</feature>
<reference evidence="2" key="1">
    <citation type="submission" date="2023-10" db="EMBL/GenBank/DDBJ databases">
        <authorList>
            <person name="Chen Y."/>
            <person name="Shah S."/>
            <person name="Dougan E. K."/>
            <person name="Thang M."/>
            <person name="Chan C."/>
        </authorList>
    </citation>
    <scope>NUCLEOTIDE SEQUENCE [LARGE SCALE GENOMIC DNA]</scope>
</reference>
<evidence type="ECO:0000256" key="1">
    <source>
        <dbReference type="SAM" id="MobiDB-lite"/>
    </source>
</evidence>
<comment type="caution">
    <text evidence="2">The sequence shown here is derived from an EMBL/GenBank/DDBJ whole genome shotgun (WGS) entry which is preliminary data.</text>
</comment>
<evidence type="ECO:0000313" key="2">
    <source>
        <dbReference type="EMBL" id="CAK0789728.1"/>
    </source>
</evidence>
<gene>
    <name evidence="2" type="ORF">PCOR1329_LOCUS1211</name>
</gene>
<sequence>MATTAVRSGKARGAEDPRRRDLCRSRREIPVGVVLDGTPRRAERRRRCVLGFGQRQLPPYRSPSLGSGPADGRHTVVITTSTITRALSVRGGTLVSAARCLPSVGVGAWHLLRACAAE</sequence>
<proteinExistence type="predicted"/>
<name>A0ABN9PHP0_9DINO</name>